<gene>
    <name evidence="2" type="ORF">ACFQRI_24075</name>
</gene>
<keyword evidence="1" id="KW-0472">Membrane</keyword>
<accession>A0ABW2LSK7</accession>
<feature type="transmembrane region" description="Helical" evidence="1">
    <location>
        <begin position="27"/>
        <end position="48"/>
    </location>
</feature>
<feature type="transmembrane region" description="Helical" evidence="1">
    <location>
        <begin position="126"/>
        <end position="142"/>
    </location>
</feature>
<dbReference type="Pfam" id="PF13398">
    <property type="entry name" value="Peptidase_M50B"/>
    <property type="match status" value="1"/>
</dbReference>
<evidence type="ECO:0000256" key="1">
    <source>
        <dbReference type="SAM" id="Phobius"/>
    </source>
</evidence>
<feature type="transmembrane region" description="Helical" evidence="1">
    <location>
        <begin position="221"/>
        <end position="242"/>
    </location>
</feature>
<dbReference type="RefSeq" id="WP_380672333.1">
    <property type="nucleotide sequence ID" value="NZ_JBHTCJ010000017.1"/>
</dbReference>
<keyword evidence="3" id="KW-1185">Reference proteome</keyword>
<proteinExistence type="predicted"/>
<organism evidence="2 3">
    <name type="scientific">Saccharopolyspora griseoalba</name>
    <dbReference type="NCBI Taxonomy" id="1431848"/>
    <lineage>
        <taxon>Bacteria</taxon>
        <taxon>Bacillati</taxon>
        <taxon>Actinomycetota</taxon>
        <taxon>Actinomycetes</taxon>
        <taxon>Pseudonocardiales</taxon>
        <taxon>Pseudonocardiaceae</taxon>
        <taxon>Saccharopolyspora</taxon>
    </lineage>
</organism>
<evidence type="ECO:0000313" key="2">
    <source>
        <dbReference type="EMBL" id="MFC7344495.1"/>
    </source>
</evidence>
<comment type="caution">
    <text evidence="2">The sequence shown here is derived from an EMBL/GenBank/DDBJ whole genome shotgun (WGS) entry which is preliminary data.</text>
</comment>
<sequence>MPEQSTGTGYGDQLGTIVSAVSTPPPWWLLLITGAIALSIRITGRWFWQANVLTTIVHEAAHALVSLLCGGGVRQIMITSPDTGLCMYRWMVTRSEAVVRSFAGYATPALAGLGCAALLSRGHASWVLFAGILVMLSVLLVVRDSDSLLTVLIVGAVFAAALWWAPLWLHLAMASLVMWMLLIGEIPGVWDLVKARFSEEVVVKTDDAWSLYCDTGLPAPVWFAAWYAVIGWSCWRSFWLLWPVA</sequence>
<dbReference type="InterPro" id="IPR049500">
    <property type="entry name" value="Peptidase_M50B-like"/>
</dbReference>
<feature type="transmembrane region" description="Helical" evidence="1">
    <location>
        <begin position="98"/>
        <end position="119"/>
    </location>
</feature>
<keyword evidence="1" id="KW-1133">Transmembrane helix</keyword>
<evidence type="ECO:0000313" key="3">
    <source>
        <dbReference type="Proteomes" id="UP001596504"/>
    </source>
</evidence>
<reference evidence="3" key="1">
    <citation type="journal article" date="2019" name="Int. J. Syst. Evol. Microbiol.">
        <title>The Global Catalogue of Microorganisms (GCM) 10K type strain sequencing project: providing services to taxonomists for standard genome sequencing and annotation.</title>
        <authorList>
            <consortium name="The Broad Institute Genomics Platform"/>
            <consortium name="The Broad Institute Genome Sequencing Center for Infectious Disease"/>
            <person name="Wu L."/>
            <person name="Ma J."/>
        </authorList>
    </citation>
    <scope>NUCLEOTIDE SEQUENCE [LARGE SCALE GENOMIC DNA]</scope>
    <source>
        <strain evidence="3">WLHS5</strain>
    </source>
</reference>
<protein>
    <submittedName>
        <fullName evidence="2">M50 family metallopeptidase</fullName>
    </submittedName>
</protein>
<name>A0ABW2LSK7_9PSEU</name>
<feature type="transmembrane region" description="Helical" evidence="1">
    <location>
        <begin position="148"/>
        <end position="165"/>
    </location>
</feature>
<dbReference type="Proteomes" id="UP001596504">
    <property type="component" value="Unassembled WGS sequence"/>
</dbReference>
<keyword evidence="1" id="KW-0812">Transmembrane</keyword>
<dbReference type="EMBL" id="JBHTCJ010000017">
    <property type="protein sequence ID" value="MFC7344495.1"/>
    <property type="molecule type" value="Genomic_DNA"/>
</dbReference>